<dbReference type="AlphaFoldDB" id="A0A654KFC7"/>
<dbReference type="Pfam" id="PF08707">
    <property type="entry name" value="PriCT_2"/>
    <property type="match status" value="1"/>
</dbReference>
<feature type="domain" description="Primase C-terminal 2" evidence="1">
    <location>
        <begin position="1"/>
        <end position="53"/>
    </location>
</feature>
<gene>
    <name evidence="3" type="ordered locus">TEQUI_0154</name>
</gene>
<dbReference type="Pfam" id="PF13362">
    <property type="entry name" value="Toprim_3"/>
    <property type="match status" value="1"/>
</dbReference>
<accession>A0A654KFC7</accession>
<organism evidence="3 4">
    <name type="scientific">Taylorella equigenitalis (strain MCE9)</name>
    <dbReference type="NCBI Taxonomy" id="937774"/>
    <lineage>
        <taxon>Bacteria</taxon>
        <taxon>Pseudomonadati</taxon>
        <taxon>Pseudomonadota</taxon>
        <taxon>Betaproteobacteria</taxon>
        <taxon>Burkholderiales</taxon>
        <taxon>Alcaligenaceae</taxon>
        <taxon>Taylorella</taxon>
    </lineage>
</organism>
<sequence length="311" mass="35528">MGGAIKSEYGDSGFEIWNGWSKRASNYEEKSAKSTWRSLKEGRINIASLFYEARKHGYKDINKTYSSQELAKRQADYALIRKKREEEFRASRLLEAKQKEESIKESLNRWNDGLYFREKDCHPYLVNKGINDKKISKYLKQEGANLLVPLKRYGSVVAIQTISPEGVKRFNKNASVKGNFLTLGNWHKAKEKGEILLCEGFATGASLHLATGKDVAVCFTGNNMVEVAKEFEKANIQIYVCADVDRSNAGFRYAEKIKKFNPKAEIIFPEFTEKELSAPNPPSDFNDLAQLRGLEELKTYFIKPQEMEMCL</sequence>
<dbReference type="GO" id="GO:0016817">
    <property type="term" value="F:hydrolase activity, acting on acid anhydrides"/>
    <property type="evidence" value="ECO:0007669"/>
    <property type="project" value="InterPro"/>
</dbReference>
<evidence type="ECO:0000313" key="4">
    <source>
        <dbReference type="Proteomes" id="UP000007472"/>
    </source>
</evidence>
<evidence type="ECO:0000259" key="2">
    <source>
        <dbReference type="Pfam" id="PF13362"/>
    </source>
</evidence>
<evidence type="ECO:0000259" key="1">
    <source>
        <dbReference type="Pfam" id="PF08707"/>
    </source>
</evidence>
<dbReference type="Gene3D" id="3.40.1360.10">
    <property type="match status" value="1"/>
</dbReference>
<dbReference type="InterPro" id="IPR006171">
    <property type="entry name" value="TOPRIM_dom"/>
</dbReference>
<evidence type="ECO:0000313" key="3">
    <source>
        <dbReference type="EMBL" id="ADU91110.1"/>
    </source>
</evidence>
<dbReference type="InterPro" id="IPR034154">
    <property type="entry name" value="TOPRIM_DnaG/twinkle"/>
</dbReference>
<protein>
    <submittedName>
        <fullName evidence="3">Toprim domain protein</fullName>
    </submittedName>
</protein>
<name>A0A654KFC7_TAYEM</name>
<dbReference type="EMBL" id="CP002456">
    <property type="protein sequence ID" value="ADU91110.1"/>
    <property type="molecule type" value="Genomic_DNA"/>
</dbReference>
<dbReference type="CDD" id="cd01029">
    <property type="entry name" value="TOPRIM_primases"/>
    <property type="match status" value="1"/>
</dbReference>
<dbReference type="KEGG" id="teq:TEQUI_0154"/>
<feature type="domain" description="Toprim" evidence="2">
    <location>
        <begin position="195"/>
        <end position="293"/>
    </location>
</feature>
<dbReference type="InterPro" id="IPR014819">
    <property type="entry name" value="PriCT_2"/>
</dbReference>
<dbReference type="Proteomes" id="UP000007472">
    <property type="component" value="Chromosome"/>
</dbReference>
<reference evidence="3 4" key="1">
    <citation type="journal article" date="2011" name="J. Bacteriol.">
        <title>Genome sequence of Taylorella equigenitalis MCE9, the causative agent of contagious equine metritis.</title>
        <authorList>
            <person name="Hebert L."/>
            <person name="Moumen B."/>
            <person name="Duquesne F."/>
            <person name="Breuil M.F."/>
            <person name="Laugier C."/>
            <person name="Batto J.M."/>
            <person name="Renault P."/>
            <person name="Petry S."/>
        </authorList>
    </citation>
    <scope>NUCLEOTIDE SEQUENCE [LARGE SCALE GENOMIC DNA]</scope>
    <source>
        <strain evidence="3 4">MCE9</strain>
    </source>
</reference>
<proteinExistence type="predicted"/>